<comment type="caution">
    <text evidence="3">The sequence shown here is derived from an EMBL/GenBank/DDBJ whole genome shotgun (WGS) entry which is preliminary data.</text>
</comment>
<evidence type="ECO:0000259" key="1">
    <source>
        <dbReference type="Pfam" id="PF01208"/>
    </source>
</evidence>
<dbReference type="Pfam" id="PF01208">
    <property type="entry name" value="URO-D"/>
    <property type="match status" value="1"/>
</dbReference>
<dbReference type="EMBL" id="BLRY01000201">
    <property type="protein sequence ID" value="GFP28387.1"/>
    <property type="molecule type" value="Genomic_DNA"/>
</dbReference>
<evidence type="ECO:0000313" key="4">
    <source>
        <dbReference type="Proteomes" id="UP000576480"/>
    </source>
</evidence>
<dbReference type="RefSeq" id="WP_176230118.1">
    <property type="nucleotide sequence ID" value="NZ_BLRY01000201.1"/>
</dbReference>
<gene>
    <name evidence="2" type="ORF">HKBW3S33_01802</name>
    <name evidence="3" type="ORF">HKBW3S43_01346</name>
</gene>
<dbReference type="PANTHER" id="PTHR47099:SF1">
    <property type="entry name" value="METHYLCOBAMIDE:COM METHYLTRANSFERASE MTBA"/>
    <property type="match status" value="1"/>
</dbReference>
<evidence type="ECO:0000313" key="2">
    <source>
        <dbReference type="EMBL" id="GFP28387.1"/>
    </source>
</evidence>
<name>A0A6V8PSE9_9ACTN</name>
<accession>A0A6V8PSE9</accession>
<sequence length="359" mass="40916">MNPKERILSAINKQGLDKIPCDYWGTQEVTDMLKKHLGVEAELDLWKRLGIDKIINLTPTPLWVPVSPHYVGPSLSANEDIWRVKYAPKVYADGKGVYWEICFNALAGLDTIEEVEANFVFPKADWFDFSTIEEECNRYPNYAIECGYASPLFVYCNLRGMERALMDLVVNKEYAHFVINKICDFFYSFHEKLFESAKGLIDIAEVTDDFGTQTSLLISPEIFDQFFKPHHERLIKLVKDFGIKVFHHDDGAIRLLIPKLIELGIDVLNPIQWKLPGMAPSELKENFGKAVCFHGGVDNQETLPFGKPEDVEREVLYLLETLGSDGTGYILAPCHNIQPITPVENIVALYETVNYYAIL</sequence>
<dbReference type="SUPFAM" id="SSF51726">
    <property type="entry name" value="UROD/MetE-like"/>
    <property type="match status" value="1"/>
</dbReference>
<dbReference type="InterPro" id="IPR038071">
    <property type="entry name" value="UROD/MetE-like_sf"/>
</dbReference>
<protein>
    <submittedName>
        <fullName evidence="3">Uroporphyrinogen decarboxylase</fullName>
    </submittedName>
</protein>
<dbReference type="Gene3D" id="3.20.20.210">
    <property type="match status" value="1"/>
</dbReference>
<evidence type="ECO:0000313" key="3">
    <source>
        <dbReference type="EMBL" id="GFP35555.1"/>
    </source>
</evidence>
<dbReference type="AlphaFoldDB" id="A0A6V8PSE9"/>
<proteinExistence type="predicted"/>
<keyword evidence="5" id="KW-1185">Reference proteome</keyword>
<dbReference type="Proteomes" id="UP000576480">
    <property type="component" value="Unassembled WGS sequence"/>
</dbReference>
<dbReference type="InterPro" id="IPR000257">
    <property type="entry name" value="Uroporphyrinogen_deCOase"/>
</dbReference>
<dbReference type="InterPro" id="IPR052024">
    <property type="entry name" value="Methanogen_methyltrans"/>
</dbReference>
<dbReference type="EMBL" id="BLSB01000134">
    <property type="protein sequence ID" value="GFP35555.1"/>
    <property type="molecule type" value="Genomic_DNA"/>
</dbReference>
<dbReference type="GO" id="GO:0006779">
    <property type="term" value="P:porphyrin-containing compound biosynthetic process"/>
    <property type="evidence" value="ECO:0007669"/>
    <property type="project" value="InterPro"/>
</dbReference>
<feature type="domain" description="Uroporphyrinogen decarboxylase (URO-D)" evidence="1">
    <location>
        <begin position="149"/>
        <end position="354"/>
    </location>
</feature>
<evidence type="ECO:0000313" key="5">
    <source>
        <dbReference type="Proteomes" id="UP000591948"/>
    </source>
</evidence>
<organism evidence="3 4">
    <name type="scientific">Candidatus Hakubella thermalkaliphila</name>
    <dbReference type="NCBI Taxonomy" id="2754717"/>
    <lineage>
        <taxon>Bacteria</taxon>
        <taxon>Bacillati</taxon>
        <taxon>Actinomycetota</taxon>
        <taxon>Actinomycetota incertae sedis</taxon>
        <taxon>Candidatus Hakubellales</taxon>
        <taxon>Candidatus Hakubellaceae</taxon>
        <taxon>Candidatus Hakubella</taxon>
    </lineage>
</organism>
<dbReference type="GO" id="GO:0004853">
    <property type="term" value="F:uroporphyrinogen decarboxylase activity"/>
    <property type="evidence" value="ECO:0007669"/>
    <property type="project" value="InterPro"/>
</dbReference>
<dbReference type="Proteomes" id="UP000591948">
    <property type="component" value="Unassembled WGS sequence"/>
</dbReference>
<dbReference type="PANTHER" id="PTHR47099">
    <property type="entry name" value="METHYLCOBAMIDE:COM METHYLTRANSFERASE MTBA"/>
    <property type="match status" value="1"/>
</dbReference>
<reference evidence="4 5" key="1">
    <citation type="journal article" date="2020" name="Front. Microbiol.">
        <title>Single-cell genomics of novel Actinobacteria with the Wood-Ljungdahl pathway discovered in a serpentinizing system.</title>
        <authorList>
            <person name="Merino N."/>
            <person name="Kawai M."/>
            <person name="Boyd E.S."/>
            <person name="Colman D.R."/>
            <person name="McGlynn S.E."/>
            <person name="Nealson K.H."/>
            <person name="Kurokawa K."/>
            <person name="Hongoh Y."/>
        </authorList>
    </citation>
    <scope>NUCLEOTIDE SEQUENCE [LARGE SCALE GENOMIC DNA]</scope>
    <source>
        <strain evidence="2 5">S33</strain>
        <strain evidence="3 4">S43</strain>
    </source>
</reference>